<reference evidence="4 5" key="1">
    <citation type="submission" date="2012-06" db="EMBL/GenBank/DDBJ databases">
        <title>Finished chromosome of genome of Crinalium epipsammum PCC 9333.</title>
        <authorList>
            <consortium name="US DOE Joint Genome Institute"/>
            <person name="Gugger M."/>
            <person name="Coursin T."/>
            <person name="Rippka R."/>
            <person name="Tandeau De Marsac N."/>
            <person name="Huntemann M."/>
            <person name="Wei C.-L."/>
            <person name="Han J."/>
            <person name="Detter J.C."/>
            <person name="Han C."/>
            <person name="Tapia R."/>
            <person name="Davenport K."/>
            <person name="Daligault H."/>
            <person name="Erkkila T."/>
            <person name="Gu W."/>
            <person name="Munk A.C.C."/>
            <person name="Teshima H."/>
            <person name="Xu Y."/>
            <person name="Chain P."/>
            <person name="Chen A."/>
            <person name="Krypides N."/>
            <person name="Mavromatis K."/>
            <person name="Markowitz V."/>
            <person name="Szeto E."/>
            <person name="Ivanova N."/>
            <person name="Mikhailova N."/>
            <person name="Ovchinnikova G."/>
            <person name="Pagani I."/>
            <person name="Pati A."/>
            <person name="Goodwin L."/>
            <person name="Peters L."/>
            <person name="Pitluck S."/>
            <person name="Woyke T."/>
            <person name="Kerfeld C."/>
        </authorList>
    </citation>
    <scope>NUCLEOTIDE SEQUENCE [LARGE SCALE GENOMIC DNA]</scope>
    <source>
        <strain evidence="4 5">PCC 9333</strain>
    </source>
</reference>
<evidence type="ECO:0000313" key="4">
    <source>
        <dbReference type="EMBL" id="AFZ11853.1"/>
    </source>
</evidence>
<dbReference type="GO" id="GO:0017006">
    <property type="term" value="P:protein-tetrapyrrole linkage"/>
    <property type="evidence" value="ECO:0007669"/>
    <property type="project" value="UniProtKB-UniRule"/>
</dbReference>
<dbReference type="CDD" id="cd16338">
    <property type="entry name" value="CpcT"/>
    <property type="match status" value="1"/>
</dbReference>
<comment type="similarity">
    <text evidence="1 3">Belongs to the CpcT/CpeT biliprotein lyase family.</text>
</comment>
<dbReference type="InterPro" id="IPR038672">
    <property type="entry name" value="CpcT/CpeT_sf"/>
</dbReference>
<dbReference type="Gene3D" id="2.40.128.590">
    <property type="entry name" value="CpcT/CpeT domain"/>
    <property type="match status" value="1"/>
</dbReference>
<dbReference type="GO" id="GO:0016829">
    <property type="term" value="F:lyase activity"/>
    <property type="evidence" value="ECO:0007669"/>
    <property type="project" value="UniProtKB-KW"/>
</dbReference>
<dbReference type="Proteomes" id="UP000010472">
    <property type="component" value="Chromosome"/>
</dbReference>
<dbReference type="STRING" id="1173022.Cri9333_0938"/>
<evidence type="ECO:0000256" key="2">
    <source>
        <dbReference type="ARBA" id="ARBA00023239"/>
    </source>
</evidence>
<dbReference type="RefSeq" id="WP_015201975.1">
    <property type="nucleotide sequence ID" value="NC_019753.1"/>
</dbReference>
<dbReference type="PANTHER" id="PTHR35137">
    <property type="entry name" value="CHROMOPHORE LYASE CRL, CHLOROPLASTIC"/>
    <property type="match status" value="1"/>
</dbReference>
<dbReference type="EMBL" id="CP003620">
    <property type="protein sequence ID" value="AFZ11853.1"/>
    <property type="molecule type" value="Genomic_DNA"/>
</dbReference>
<keyword evidence="5" id="KW-1185">Reference proteome</keyword>
<dbReference type="InterPro" id="IPR010404">
    <property type="entry name" value="CpcT/CpeT"/>
</dbReference>
<dbReference type="PANTHER" id="PTHR35137:SF1">
    <property type="entry name" value="CHROMOPHORE LYASE CRL, CHLOROPLASTIC"/>
    <property type="match status" value="1"/>
</dbReference>
<keyword evidence="2 3" id="KW-0456">Lyase</keyword>
<dbReference type="eggNOG" id="ENOG502ZC00">
    <property type="taxonomic scope" value="Bacteria"/>
</dbReference>
<evidence type="ECO:0000256" key="3">
    <source>
        <dbReference type="HAMAP-Rule" id="MF_01460"/>
    </source>
</evidence>
<dbReference type="HOGENOM" id="CLU_092589_0_0_3"/>
<accession>K9VUR5</accession>
<proteinExistence type="inferred from homology"/>
<dbReference type="EC" id="4.-.-.-" evidence="3"/>
<dbReference type="OrthoDB" id="509174at2"/>
<dbReference type="HAMAP" id="MF_01460">
    <property type="entry name" value="Chrphore_lyase_CpxT"/>
    <property type="match status" value="1"/>
</dbReference>
<gene>
    <name evidence="3" type="primary">cpcT</name>
    <name evidence="4" type="ORF">Cri9333_0938</name>
</gene>
<name>K9VUR5_9CYAN</name>
<organism evidence="4 5">
    <name type="scientific">Crinalium epipsammum PCC 9333</name>
    <dbReference type="NCBI Taxonomy" id="1173022"/>
    <lineage>
        <taxon>Bacteria</taxon>
        <taxon>Bacillati</taxon>
        <taxon>Cyanobacteriota</taxon>
        <taxon>Cyanophyceae</taxon>
        <taxon>Gomontiellales</taxon>
        <taxon>Gomontiellaceae</taxon>
        <taxon>Crinalium</taxon>
    </lineage>
</organism>
<dbReference type="KEGG" id="cep:Cri9333_0938"/>
<sequence>MTLSTQLITLGHYLAGEFDNRAQALAEPAWYVHLHLWQRPVPLFTEDSITLFAEQANIVNLDHPYRPRILRLRDSNTPSGSIHVQYYMFKNLEAIKGAGRKPELLKTLTTSDIELLPSCTLTINPQQITTDTWEFATSPTSDVPCCFNYQGQTYQVFLGFTARKNESHSYDKGIEPQTGKAIWGALMGSYRYIKRQDFAAELPV</sequence>
<comment type="function">
    <text evidence="3">Covalently attaches a chromophore to Cys residue(s) of phycobiliproteins.</text>
</comment>
<protein>
    <recommendedName>
        <fullName evidence="3">Chromophore lyase CpcT/CpeT</fullName>
        <ecNumber evidence="3">4.-.-.-</ecNumber>
    </recommendedName>
</protein>
<evidence type="ECO:0000313" key="5">
    <source>
        <dbReference type="Proteomes" id="UP000010472"/>
    </source>
</evidence>
<dbReference type="AlphaFoldDB" id="K9VUR5"/>
<dbReference type="Pfam" id="PF06206">
    <property type="entry name" value="CpeT"/>
    <property type="match status" value="1"/>
</dbReference>
<dbReference type="PATRIC" id="fig|1173022.3.peg.1018"/>
<evidence type="ECO:0000256" key="1">
    <source>
        <dbReference type="ARBA" id="ARBA00008206"/>
    </source>
</evidence>